<keyword evidence="2" id="KW-1185">Reference proteome</keyword>
<comment type="caution">
    <text evidence="1">The sequence shown here is derived from an EMBL/GenBank/DDBJ whole genome shotgun (WGS) entry which is preliminary data.</text>
</comment>
<organism evidence="1 2">
    <name type="scientific">Cytobacillus stercorigallinarum</name>
    <dbReference type="NCBI Taxonomy" id="2762240"/>
    <lineage>
        <taxon>Bacteria</taxon>
        <taxon>Bacillati</taxon>
        <taxon>Bacillota</taxon>
        <taxon>Bacilli</taxon>
        <taxon>Bacillales</taxon>
        <taxon>Bacillaceae</taxon>
        <taxon>Cytobacillus</taxon>
    </lineage>
</organism>
<sequence length="133" mass="15610">MNNNKDMSNHVFFDILAEKIKRDSHEEYNQFVNYVSALAKDKGWRELQEEVVHLQAFLPYLDDKLAIIDDYEDIMNMKATLLDMLVNDLDDASVYLLVEALMYNKELNHLHAFVSPVEYWVSVIKAKERLQVA</sequence>
<dbReference type="EMBL" id="JACSQT010000004">
    <property type="protein sequence ID" value="MBD7937440.1"/>
    <property type="molecule type" value="Genomic_DNA"/>
</dbReference>
<proteinExistence type="predicted"/>
<evidence type="ECO:0000313" key="1">
    <source>
        <dbReference type="EMBL" id="MBD7937440.1"/>
    </source>
</evidence>
<reference evidence="1 2" key="1">
    <citation type="submission" date="2020-08" db="EMBL/GenBank/DDBJ databases">
        <title>A Genomic Blueprint of the Chicken Gut Microbiome.</title>
        <authorList>
            <person name="Gilroy R."/>
            <person name="Ravi A."/>
            <person name="Getino M."/>
            <person name="Pursley I."/>
            <person name="Horton D.L."/>
            <person name="Alikhan N.-F."/>
            <person name="Baker D."/>
            <person name="Gharbi K."/>
            <person name="Hall N."/>
            <person name="Watson M."/>
            <person name="Adriaenssens E.M."/>
            <person name="Foster-Nyarko E."/>
            <person name="Jarju S."/>
            <person name="Secka A."/>
            <person name="Antonio M."/>
            <person name="Oren A."/>
            <person name="Chaudhuri R."/>
            <person name="La Ragione R.M."/>
            <person name="Hildebrand F."/>
            <person name="Pallen M.J."/>
        </authorList>
    </citation>
    <scope>NUCLEOTIDE SEQUENCE [LARGE SCALE GENOMIC DNA]</scope>
    <source>
        <strain evidence="1 2">Sa5YUA1</strain>
    </source>
</reference>
<accession>A0ABR8QPH6</accession>
<evidence type="ECO:0000313" key="2">
    <source>
        <dbReference type="Proteomes" id="UP000657931"/>
    </source>
</evidence>
<dbReference type="Proteomes" id="UP000657931">
    <property type="component" value="Unassembled WGS sequence"/>
</dbReference>
<name>A0ABR8QPH6_9BACI</name>
<dbReference type="RefSeq" id="WP_191813663.1">
    <property type="nucleotide sequence ID" value="NZ_JACSQT010000004.1"/>
</dbReference>
<gene>
    <name evidence="1" type="ORF">H9655_10430</name>
</gene>
<protein>
    <submittedName>
        <fullName evidence="1">Uncharacterized protein</fullName>
    </submittedName>
</protein>